<accession>A0A4Z1KTJ3</accession>
<protein>
    <submittedName>
        <fullName evidence="2">Uncharacterized protein</fullName>
    </submittedName>
</protein>
<comment type="caution">
    <text evidence="2">The sequence shown here is derived from an EMBL/GenBank/DDBJ whole genome shotgun (WGS) entry which is preliminary data.</text>
</comment>
<reference evidence="2 3" key="1">
    <citation type="submission" date="2017-12" db="EMBL/GenBank/DDBJ databases">
        <title>Comparative genomics of Botrytis spp.</title>
        <authorList>
            <person name="Valero-Jimenez C.A."/>
            <person name="Tapia P."/>
            <person name="Veloso J."/>
            <person name="Silva-Moreno E."/>
            <person name="Staats M."/>
            <person name="Valdes J.H."/>
            <person name="Van Kan J.A.L."/>
        </authorList>
    </citation>
    <scope>NUCLEOTIDE SEQUENCE [LARGE SCALE GENOMIC DNA]</scope>
    <source>
        <strain evidence="2 3">MUCL3349</strain>
    </source>
</reference>
<evidence type="ECO:0000256" key="1">
    <source>
        <dbReference type="SAM" id="MobiDB-lite"/>
    </source>
</evidence>
<gene>
    <name evidence="2" type="ORF">BPOR_0214g00110</name>
</gene>
<evidence type="ECO:0000313" key="3">
    <source>
        <dbReference type="Proteomes" id="UP000297280"/>
    </source>
</evidence>
<keyword evidence="3" id="KW-1185">Reference proteome</keyword>
<dbReference type="EMBL" id="PQXO01000214">
    <property type="protein sequence ID" value="TGO87625.1"/>
    <property type="molecule type" value="Genomic_DNA"/>
</dbReference>
<sequence length="78" mass="8536">MIPIVCHTVSFLQPVADYTEAIATVKQKDSGFMAEETPPIPVKPNSISSLSEAGRNGLQESRASSTINEFDAIQDWIR</sequence>
<evidence type="ECO:0000313" key="2">
    <source>
        <dbReference type="EMBL" id="TGO87625.1"/>
    </source>
</evidence>
<name>A0A4Z1KTJ3_9HELO</name>
<organism evidence="2 3">
    <name type="scientific">Botrytis porri</name>
    <dbReference type="NCBI Taxonomy" id="87229"/>
    <lineage>
        <taxon>Eukaryota</taxon>
        <taxon>Fungi</taxon>
        <taxon>Dikarya</taxon>
        <taxon>Ascomycota</taxon>
        <taxon>Pezizomycotina</taxon>
        <taxon>Leotiomycetes</taxon>
        <taxon>Helotiales</taxon>
        <taxon>Sclerotiniaceae</taxon>
        <taxon>Botrytis</taxon>
    </lineage>
</organism>
<dbReference type="Proteomes" id="UP000297280">
    <property type="component" value="Unassembled WGS sequence"/>
</dbReference>
<feature type="region of interest" description="Disordered" evidence="1">
    <location>
        <begin position="33"/>
        <end position="64"/>
    </location>
</feature>
<proteinExistence type="predicted"/>
<dbReference type="AlphaFoldDB" id="A0A4Z1KTJ3"/>